<sequence length="273" mass="30331">MKKKAKAGSTQGQQISCDIGETLVPQLFSELSIETGNLDEPKFENAPVKPSRAARRREKRAAERRAQEEAALKASNAVPNSSRSIELRKIEEKLSQRNLRVFEVPSDGDCLYLSIAHQLQLLNIPIKHLLPEEATEHPLEGDRRETRVPHSTPTPSHFVQQLRFLAAQHLRVHKADFLPFLFNPETGEPMTIAEFDAYCDAVEKTSAWGGQVEVRALSNVLQVPIEILQAEGASVIVGDEFSGPPLTIVYHRHAFALGEHYNSCIPLTNSSAT</sequence>
<protein>
    <recommendedName>
        <fullName evidence="3">OTU domain-containing protein</fullName>
    </recommendedName>
</protein>
<evidence type="ECO:0000256" key="2">
    <source>
        <dbReference type="SAM" id="MobiDB-lite"/>
    </source>
</evidence>
<organism evidence="4 5">
    <name type="scientific">Calicophoron daubneyi</name>
    <name type="common">Rumen fluke</name>
    <name type="synonym">Paramphistomum daubneyi</name>
    <dbReference type="NCBI Taxonomy" id="300641"/>
    <lineage>
        <taxon>Eukaryota</taxon>
        <taxon>Metazoa</taxon>
        <taxon>Spiralia</taxon>
        <taxon>Lophotrochozoa</taxon>
        <taxon>Platyhelminthes</taxon>
        <taxon>Trematoda</taxon>
        <taxon>Digenea</taxon>
        <taxon>Plagiorchiida</taxon>
        <taxon>Pronocephalata</taxon>
        <taxon>Paramphistomoidea</taxon>
        <taxon>Paramphistomidae</taxon>
        <taxon>Calicophoron</taxon>
    </lineage>
</organism>
<dbReference type="PANTHER" id="PTHR12419:SF10">
    <property type="entry name" value="DEUBIQUITINASE OTUD6B"/>
    <property type="match status" value="1"/>
</dbReference>
<dbReference type="GO" id="GO:0004843">
    <property type="term" value="F:cysteine-type deubiquitinase activity"/>
    <property type="evidence" value="ECO:0007669"/>
    <property type="project" value="TreeGrafter"/>
</dbReference>
<dbReference type="InterPro" id="IPR038765">
    <property type="entry name" value="Papain-like_cys_pep_sf"/>
</dbReference>
<evidence type="ECO:0000256" key="1">
    <source>
        <dbReference type="ARBA" id="ARBA00022801"/>
    </source>
</evidence>
<evidence type="ECO:0000313" key="5">
    <source>
        <dbReference type="Proteomes" id="UP001497525"/>
    </source>
</evidence>
<dbReference type="CDD" id="cd22761">
    <property type="entry name" value="OTU_OTUD6"/>
    <property type="match status" value="1"/>
</dbReference>
<reference evidence="4" key="1">
    <citation type="submission" date="2024-06" db="EMBL/GenBank/DDBJ databases">
        <authorList>
            <person name="Liu X."/>
            <person name="Lenzi L."/>
            <person name="Haldenby T S."/>
            <person name="Uol C."/>
        </authorList>
    </citation>
    <scope>NUCLEOTIDE SEQUENCE</scope>
</reference>
<gene>
    <name evidence="4" type="ORF">CDAUBV1_LOCUS5586</name>
</gene>
<feature type="compositionally biased region" description="Basic and acidic residues" evidence="2">
    <location>
        <begin position="60"/>
        <end position="71"/>
    </location>
</feature>
<dbReference type="InterPro" id="IPR003323">
    <property type="entry name" value="OTU_dom"/>
</dbReference>
<dbReference type="EMBL" id="CAXLJL010000134">
    <property type="protein sequence ID" value="CAL5132745.1"/>
    <property type="molecule type" value="Genomic_DNA"/>
</dbReference>
<proteinExistence type="predicted"/>
<feature type="domain" description="OTU" evidence="3">
    <location>
        <begin position="99"/>
        <end position="267"/>
    </location>
</feature>
<dbReference type="Proteomes" id="UP001497525">
    <property type="component" value="Unassembled WGS sequence"/>
</dbReference>
<dbReference type="PROSITE" id="PS50802">
    <property type="entry name" value="OTU"/>
    <property type="match status" value="1"/>
</dbReference>
<dbReference type="Pfam" id="PF02338">
    <property type="entry name" value="OTU"/>
    <property type="match status" value="1"/>
</dbReference>
<accession>A0AAV2T7M0</accession>
<dbReference type="Gene3D" id="3.90.70.80">
    <property type="match status" value="1"/>
</dbReference>
<keyword evidence="1" id="KW-0378">Hydrolase</keyword>
<evidence type="ECO:0000313" key="4">
    <source>
        <dbReference type="EMBL" id="CAL5132745.1"/>
    </source>
</evidence>
<dbReference type="SUPFAM" id="SSF54001">
    <property type="entry name" value="Cysteine proteinases"/>
    <property type="match status" value="1"/>
</dbReference>
<dbReference type="InterPro" id="IPR049772">
    <property type="entry name" value="OTU_OTUD6"/>
</dbReference>
<evidence type="ECO:0000259" key="3">
    <source>
        <dbReference type="PROSITE" id="PS50802"/>
    </source>
</evidence>
<comment type="caution">
    <text evidence="4">The sequence shown here is derived from an EMBL/GenBank/DDBJ whole genome shotgun (WGS) entry which is preliminary data.</text>
</comment>
<dbReference type="AlphaFoldDB" id="A0AAV2T7M0"/>
<name>A0AAV2T7M0_CALDB</name>
<dbReference type="GO" id="GO:0016579">
    <property type="term" value="P:protein deubiquitination"/>
    <property type="evidence" value="ECO:0007669"/>
    <property type="project" value="TreeGrafter"/>
</dbReference>
<dbReference type="InterPro" id="IPR050704">
    <property type="entry name" value="Peptidase_C85-like"/>
</dbReference>
<dbReference type="PANTHER" id="PTHR12419">
    <property type="entry name" value="OTU DOMAIN CONTAINING PROTEIN"/>
    <property type="match status" value="1"/>
</dbReference>
<feature type="region of interest" description="Disordered" evidence="2">
    <location>
        <begin position="38"/>
        <end position="77"/>
    </location>
</feature>